<dbReference type="InterPro" id="IPR023214">
    <property type="entry name" value="HAD_sf"/>
</dbReference>
<evidence type="ECO:0000313" key="2">
    <source>
        <dbReference type="Proteomes" id="UP000005729"/>
    </source>
</evidence>
<dbReference type="AlphaFoldDB" id="A0ABC8BIM4"/>
<dbReference type="InterPro" id="IPR036412">
    <property type="entry name" value="HAD-like_sf"/>
</dbReference>
<dbReference type="EMBL" id="CP008742">
    <property type="protein sequence ID" value="ARD13734.1"/>
    <property type="molecule type" value="Genomic_DNA"/>
</dbReference>
<protein>
    <submittedName>
        <fullName evidence="1">Haloacid dehalogenase</fullName>
    </submittedName>
</protein>
<organism evidence="1 2">
    <name type="scientific">Pseudomonas savastanoi pv. savastanoi NCPPB 3335</name>
    <dbReference type="NCBI Taxonomy" id="693985"/>
    <lineage>
        <taxon>Bacteria</taxon>
        <taxon>Pseudomonadati</taxon>
        <taxon>Pseudomonadota</taxon>
        <taxon>Gammaproteobacteria</taxon>
        <taxon>Pseudomonadales</taxon>
        <taxon>Pseudomonadaceae</taxon>
        <taxon>Pseudomonas</taxon>
    </lineage>
</organism>
<reference evidence="1 2" key="1">
    <citation type="journal article" date="2010" name="Environ. Microbiol.">
        <title>Annotation and overview of the Pseudomonas savastanoi pv. savastanoi NCPPB 3335 draft genome reveals the virulence gene complement of a tumour-inducing pathogen of woody hosts.</title>
        <authorList>
            <person name="Rodriguez-Palenzuela P."/>
            <person name="Matas I.M."/>
            <person name="Murillo J."/>
            <person name="Lopez-Solanilla E."/>
            <person name="Bardaji L."/>
            <person name="Perez-Martinez I."/>
            <person name="Rodriguez-Moskera M.E."/>
            <person name="Penyalver R."/>
            <person name="Lopez M.M."/>
            <person name="Quesada J.M."/>
            <person name="Biehl B.S."/>
            <person name="Perna N.T."/>
            <person name="Glasner J.D."/>
            <person name="Cabot E.L."/>
            <person name="Neeno-Eckwall E."/>
            <person name="Ramos C."/>
        </authorList>
    </citation>
    <scope>NUCLEOTIDE SEQUENCE [LARGE SCALE GENOMIC DNA]</scope>
    <source>
        <strain evidence="1 2">NCPPB 3335</strain>
    </source>
</reference>
<dbReference type="RefSeq" id="WP_031598137.1">
    <property type="nucleotide sequence ID" value="NZ_CP008742.1"/>
</dbReference>
<dbReference type="Gene3D" id="3.40.50.1000">
    <property type="entry name" value="HAD superfamily/HAD-like"/>
    <property type="match status" value="1"/>
</dbReference>
<dbReference type="Pfam" id="PF00702">
    <property type="entry name" value="Hydrolase"/>
    <property type="match status" value="1"/>
</dbReference>
<dbReference type="KEGG" id="psav:PSA3335_23415"/>
<name>A0ABC8BIM4_PSESS</name>
<dbReference type="SFLD" id="SFLDG01129">
    <property type="entry name" value="C1.5:_HAD__Beta-PGM__Phosphata"/>
    <property type="match status" value="1"/>
</dbReference>
<dbReference type="SUPFAM" id="SSF56784">
    <property type="entry name" value="HAD-like"/>
    <property type="match status" value="1"/>
</dbReference>
<proteinExistence type="predicted"/>
<gene>
    <name evidence="1" type="ORF">PSA3335_23415</name>
</gene>
<dbReference type="PANTHER" id="PTHR46649">
    <property type="match status" value="1"/>
</dbReference>
<accession>A0ABC8BIM4</accession>
<sequence length="213" mass="23231">MPIVAAIFDAFGTVVHIGRKHHPFRQLLRMGTEQGRRPSTADIQTLMTSSFSLGQAAERFGIDVSPEQMLSLQRDLDDELASITVFPDAVDAMLLLKSKGILLGICSNLAQPYGPILRNLLPEVDGFALSFELGVMKPDAGIYHDICHQLGVRPLWDMGASSDRVVMIGDSLKCDQDGPRRIGISGYHLDRKGAGRFGNLLHFAKSVTGDEAN</sequence>
<dbReference type="PANTHER" id="PTHR46649:SF4">
    <property type="entry name" value="HALOACID DEHALOGENASE-LIKE HYDROLASE (HAD) SUPERFAMILY PROTEIN"/>
    <property type="match status" value="1"/>
</dbReference>
<evidence type="ECO:0000313" key="1">
    <source>
        <dbReference type="EMBL" id="ARD13734.1"/>
    </source>
</evidence>
<dbReference type="Proteomes" id="UP000005729">
    <property type="component" value="Chromosome"/>
</dbReference>
<dbReference type="SFLD" id="SFLDS00003">
    <property type="entry name" value="Haloacid_Dehalogenase"/>
    <property type="match status" value="1"/>
</dbReference>